<gene>
    <name evidence="2" type="ORF">ACTODO_02126</name>
</gene>
<evidence type="ECO:0000256" key="1">
    <source>
        <dbReference type="SAM" id="MobiDB-lite"/>
    </source>
</evidence>
<proteinExistence type="predicted"/>
<protein>
    <submittedName>
        <fullName evidence="2">Uncharacterized protein</fullName>
    </submittedName>
</protein>
<dbReference type="HOGENOM" id="CLU_3131395_0_0_11"/>
<organism evidence="2 3">
    <name type="scientific">Schaalia dentiphila ATCC 17982</name>
    <dbReference type="NCBI Taxonomy" id="411466"/>
    <lineage>
        <taxon>Bacteria</taxon>
        <taxon>Bacillati</taxon>
        <taxon>Actinomycetota</taxon>
        <taxon>Actinomycetes</taxon>
        <taxon>Actinomycetales</taxon>
        <taxon>Actinomycetaceae</taxon>
        <taxon>Schaalia</taxon>
        <taxon>Schaalia dentiphila</taxon>
    </lineage>
</organism>
<feature type="region of interest" description="Disordered" evidence="1">
    <location>
        <begin position="22"/>
        <end position="49"/>
    </location>
</feature>
<reference evidence="2" key="2">
    <citation type="submission" date="2015-05" db="EMBL/GenBank/DDBJ databases">
        <title>Draft genome sequence of Actinomyces odontolyticus (ATCC 17982).</title>
        <authorList>
            <person name="Sudarsanam P."/>
            <person name="Ley R."/>
            <person name="Guruge J."/>
            <person name="Turnbaugh P.J."/>
            <person name="Mahowald M."/>
            <person name="Liep D."/>
            <person name="Gordon J."/>
        </authorList>
    </citation>
    <scope>NUCLEOTIDE SEQUENCE</scope>
    <source>
        <strain evidence="2">ATCC 17982</strain>
    </source>
</reference>
<dbReference type="EMBL" id="AAYI02000004">
    <property type="protein sequence ID" value="EDN81647.1"/>
    <property type="molecule type" value="Genomic_DNA"/>
</dbReference>
<dbReference type="Proteomes" id="UP000003553">
    <property type="component" value="Unassembled WGS sequence"/>
</dbReference>
<keyword evidence="3" id="KW-1185">Reference proteome</keyword>
<feature type="compositionally biased region" description="Polar residues" evidence="1">
    <location>
        <begin position="25"/>
        <end position="39"/>
    </location>
</feature>
<reference evidence="2" key="1">
    <citation type="submission" date="2007-04" db="EMBL/GenBank/DDBJ databases">
        <authorList>
            <person name="Fulton L."/>
            <person name="Clifton S."/>
            <person name="Fulton B."/>
            <person name="Xu J."/>
            <person name="Minx P."/>
            <person name="Pepin K.H."/>
            <person name="Johnson M."/>
            <person name="Thiruvilangam P."/>
            <person name="Bhonagiri V."/>
            <person name="Nash W.E."/>
            <person name="Mardis E.R."/>
            <person name="Wilson R.K."/>
        </authorList>
    </citation>
    <scope>NUCLEOTIDE SEQUENCE [LARGE SCALE GENOMIC DNA]</scope>
    <source>
        <strain evidence="2">ATCC 17982</strain>
    </source>
</reference>
<sequence>MLQRWSKLKRVLLQLKSHMKKESLPSRQLLRNRSGQPTTRRPVYSDYPR</sequence>
<comment type="caution">
    <text evidence="2">The sequence shown here is derived from an EMBL/GenBank/DDBJ whole genome shotgun (WGS) entry which is preliminary data.</text>
</comment>
<evidence type="ECO:0000313" key="2">
    <source>
        <dbReference type="EMBL" id="EDN81647.1"/>
    </source>
</evidence>
<dbReference type="AlphaFoldDB" id="A7BEM3"/>
<evidence type="ECO:0000313" key="3">
    <source>
        <dbReference type="Proteomes" id="UP000003553"/>
    </source>
</evidence>
<name>A7BEM3_9ACTO</name>
<accession>A7BEM3</accession>